<dbReference type="GO" id="GO:0005689">
    <property type="term" value="C:U12-type spliceosomal complex"/>
    <property type="evidence" value="ECO:0007669"/>
    <property type="project" value="TreeGrafter"/>
</dbReference>
<feature type="domain" description="Helix-turn-helix" evidence="1">
    <location>
        <begin position="470"/>
        <end position="528"/>
    </location>
</feature>
<evidence type="ECO:0000313" key="3">
    <source>
        <dbReference type="Proteomes" id="UP001152795"/>
    </source>
</evidence>
<dbReference type="InterPro" id="IPR058912">
    <property type="entry name" value="HTH_animal"/>
</dbReference>
<comment type="caution">
    <text evidence="2">The sequence shown here is derived from an EMBL/GenBank/DDBJ whole genome shotgun (WGS) entry which is preliminary data.</text>
</comment>
<proteinExistence type="predicted"/>
<reference evidence="2" key="1">
    <citation type="submission" date="2020-04" db="EMBL/GenBank/DDBJ databases">
        <authorList>
            <person name="Alioto T."/>
            <person name="Alioto T."/>
            <person name="Gomez Garrido J."/>
        </authorList>
    </citation>
    <scope>NUCLEOTIDE SEQUENCE</scope>
    <source>
        <strain evidence="2">A484AB</strain>
    </source>
</reference>
<dbReference type="InterPro" id="IPR031974">
    <property type="entry name" value="PDCD7"/>
</dbReference>
<dbReference type="InterPro" id="IPR052831">
    <property type="entry name" value="Apoptosis_promoter"/>
</dbReference>
<organism evidence="2 3">
    <name type="scientific">Paramuricea clavata</name>
    <name type="common">Red gorgonian</name>
    <name type="synonym">Violescent sea-whip</name>
    <dbReference type="NCBI Taxonomy" id="317549"/>
    <lineage>
        <taxon>Eukaryota</taxon>
        <taxon>Metazoa</taxon>
        <taxon>Cnidaria</taxon>
        <taxon>Anthozoa</taxon>
        <taxon>Octocorallia</taxon>
        <taxon>Malacalcyonacea</taxon>
        <taxon>Plexauridae</taxon>
        <taxon>Paramuricea</taxon>
    </lineage>
</organism>
<dbReference type="AlphaFoldDB" id="A0A7D9I8U7"/>
<evidence type="ECO:0000259" key="1">
    <source>
        <dbReference type="Pfam" id="PF26215"/>
    </source>
</evidence>
<dbReference type="Proteomes" id="UP001152795">
    <property type="component" value="Unassembled WGS sequence"/>
</dbReference>
<dbReference type="OrthoDB" id="2289628at2759"/>
<dbReference type="Pfam" id="PF26215">
    <property type="entry name" value="HTH_animal"/>
    <property type="match status" value="1"/>
</dbReference>
<dbReference type="EMBL" id="CACRXK020003817">
    <property type="protein sequence ID" value="CAB4000356.1"/>
    <property type="molecule type" value="Genomic_DNA"/>
</dbReference>
<accession>A0A7D9I8U7</accession>
<sequence>PSKHGNHKIELTFQYFFSLVDGTKLTICSFQLQLCSIPVEICKLRSNTTMALIHLLHKCWRTTNGGVPQGTKLDPLLFLIMVNDLNVSDDTILNGSKLSKLTTWDKTTYLKFIKVAAVATNPGVSTVSMASYNILHVPNTFYMSQQRYDNLYTRVDWSKIYRYFPTETKIARTDLQENSRIADSTYFKAVQFYSTFLGVCSLVSVDEIVSTYTQRDLQQYGVQPSSHLNIIIHFTTWEITQYITPKLVNMIPMLCQLSYAVRTVRCNLAYFSSSPDLEIVKRFSIFNCNVSNLCNKEMLLTDFLKSGLNKAFHNEWFDKTYHLQLERSELTNLLNLAVKNQLFQLDGKLYRQVDGVAMGSPLGPLMANTFMCSIEQNLVDNNRRVASQYVWDNVDDTITTQRSLASSGDFLNTLNNCHPSLNFTMECEVDGKLPFLGMEAIRTHGHIETKVYVKPTNTGGGRKSWDTGLLLHYQSHVDRRYKRSLIITMLNRAFRLSSSWKHFVEECDRLKSVFANLRYPLRFVDTIISEFVTKKYAEMNSSIPTEYVKRDVICVALPFKDQESSDIVRRQLAGLGSVIGRTLEPVFKSRKIKDEYKVYSINMISEAQNLFQSYLSLNNQLKEHFDELQKNVESEPEKWNNVLAKAEKTKEEITSVQKILNDPHIMQDLQEKIHKRKQKRLWLKNRRRRRYLEKQEDEERRKVLHEKIDLWQKEIREKDLAARKAASLKHEAGGVLGEVRRKLQDCHKLQELTKSLVKLRELRKSEGEKKGVYPKTSSSEDDNFTTRCEYVDKMVDGRIKTYEEEEKALGVIIMEEEGEREKKEKQQRLEEKALLNLSKEADPLAEFRRYYNQADESIQYLIQIRREWDIYLTPDVTLGSRVPDEDITAGPPTSSLWASVLEAGDEQSKNLK</sequence>
<dbReference type="PANTHER" id="PTHR48190">
    <property type="entry name" value="PROGRAMMED CELL DEATH PROTEIN 7"/>
    <property type="match status" value="1"/>
</dbReference>
<dbReference type="Pfam" id="PF16021">
    <property type="entry name" value="PDCD7"/>
    <property type="match status" value="1"/>
</dbReference>
<evidence type="ECO:0000313" key="2">
    <source>
        <dbReference type="EMBL" id="CAB4000356.1"/>
    </source>
</evidence>
<gene>
    <name evidence="2" type="ORF">PACLA_8A073422</name>
</gene>
<protein>
    <recommendedName>
        <fullName evidence="1">Helix-turn-helix domain-containing protein</fullName>
    </recommendedName>
</protein>
<feature type="non-terminal residue" evidence="2">
    <location>
        <position position="912"/>
    </location>
</feature>
<keyword evidence="3" id="KW-1185">Reference proteome</keyword>
<name>A0A7D9I8U7_PARCT</name>
<dbReference type="PANTHER" id="PTHR48190:SF2">
    <property type="entry name" value="PROGRAMMED CELL DEATH PROTEIN 7"/>
    <property type="match status" value="1"/>
</dbReference>